<dbReference type="Proteomes" id="UP001165122">
    <property type="component" value="Unassembled WGS sequence"/>
</dbReference>
<keyword evidence="5" id="KW-1185">Reference proteome</keyword>
<comment type="caution">
    <text evidence="4">The sequence shown here is derived from an EMBL/GenBank/DDBJ whole genome shotgun (WGS) entry which is preliminary data.</text>
</comment>
<feature type="region of interest" description="Disordered" evidence="2">
    <location>
        <begin position="1136"/>
        <end position="1166"/>
    </location>
</feature>
<feature type="region of interest" description="Disordered" evidence="2">
    <location>
        <begin position="294"/>
        <end position="346"/>
    </location>
</feature>
<dbReference type="PROSITE" id="PS50020">
    <property type="entry name" value="WW_DOMAIN_2"/>
    <property type="match status" value="11"/>
</dbReference>
<feature type="compositionally biased region" description="Low complexity" evidence="2">
    <location>
        <begin position="1149"/>
        <end position="1160"/>
    </location>
</feature>
<evidence type="ECO:0000313" key="4">
    <source>
        <dbReference type="EMBL" id="GMI10936.1"/>
    </source>
</evidence>
<feature type="compositionally biased region" description="Polar residues" evidence="2">
    <location>
        <begin position="271"/>
        <end position="281"/>
    </location>
</feature>
<dbReference type="SMART" id="SM00456">
    <property type="entry name" value="WW"/>
    <property type="match status" value="11"/>
</dbReference>
<feature type="region of interest" description="Disordered" evidence="2">
    <location>
        <begin position="885"/>
        <end position="931"/>
    </location>
</feature>
<evidence type="ECO:0000256" key="1">
    <source>
        <dbReference type="ARBA" id="ARBA00022737"/>
    </source>
</evidence>
<organism evidence="4 5">
    <name type="scientific">Triparma laevis f. longispina</name>
    <dbReference type="NCBI Taxonomy" id="1714387"/>
    <lineage>
        <taxon>Eukaryota</taxon>
        <taxon>Sar</taxon>
        <taxon>Stramenopiles</taxon>
        <taxon>Ochrophyta</taxon>
        <taxon>Bolidophyceae</taxon>
        <taxon>Parmales</taxon>
        <taxon>Triparmaceae</taxon>
        <taxon>Triparma</taxon>
    </lineage>
</organism>
<feature type="domain" description="WW" evidence="3">
    <location>
        <begin position="687"/>
        <end position="721"/>
    </location>
</feature>
<evidence type="ECO:0000256" key="2">
    <source>
        <dbReference type="SAM" id="MobiDB-lite"/>
    </source>
</evidence>
<name>A0A9W7FF17_9STRA</name>
<dbReference type="EMBL" id="BRXW01000155">
    <property type="protein sequence ID" value="GMI10936.1"/>
    <property type="molecule type" value="Genomic_DNA"/>
</dbReference>
<feature type="region of interest" description="Disordered" evidence="2">
    <location>
        <begin position="28"/>
        <end position="88"/>
    </location>
</feature>
<dbReference type="GO" id="GO:0003712">
    <property type="term" value="F:transcription coregulator activity"/>
    <property type="evidence" value="ECO:0007669"/>
    <property type="project" value="TreeGrafter"/>
</dbReference>
<dbReference type="InterPro" id="IPR036020">
    <property type="entry name" value="WW_dom_sf"/>
</dbReference>
<feature type="domain" description="WW" evidence="3">
    <location>
        <begin position="1239"/>
        <end position="1267"/>
    </location>
</feature>
<accession>A0A9W7FF17</accession>
<feature type="compositionally biased region" description="Basic and acidic residues" evidence="2">
    <location>
        <begin position="144"/>
        <end position="167"/>
    </location>
</feature>
<dbReference type="SUPFAM" id="SSF51045">
    <property type="entry name" value="WW domain"/>
    <property type="match status" value="7"/>
</dbReference>
<keyword evidence="1" id="KW-0677">Repeat</keyword>
<sequence>MMNTIKVNQHIDAIVNNSTGIESIQRLEREYERGESSQSSMSNKLKMKKKKSGTPKKGFGIPPPSNYHIEIAQPKTSTPGKDPKLIKMNMPPALLPARQVNSSMEFKNTPSKSVAPTQSPISKLSSPPKIPGPAMAPTKNGLKGYEHQRKGPKEYERKPPPKIKIDSPIKPVYAKNVMTPSKGSITPSQETVSATTLGPKARGMGGRKLFKNERIELEDEGRRKEEWRKEMEREKEEKRLDEKKRDEERKINEIGSVVSSDDSDDEIGFSPDTSKINMGMNTQKRMLASGPKIRQYKKGFKPPPPPGRPVGKMEKLKVKRGAAPQPQMSERPNPDILTSHRSKNQKPEEMLNHGWYRFNDPETRWDYFWNEVTNESQYDRPVAFETVKDDIFASARNKIIEVGNDGWKRYVDEESKMQYFYKEETDEGQWERPVGFETIKRGGWTAEKLTGRRREGQLPVEEISESWVSYVDPNTGYKYYYNEQTQESTYDRPLGLETTVDPFASAREGGGKMVKAEIVNKKRHGKQLPDEKINGGWEKYVDPESGGAYYYYKEGDYSTYDRPEGFSTSANPFSTLRDDNTKTHNRILPAKVLTARRDQTQPAIEQLEGGEWEKHVDQETGSTYYWHNVSGESTYDRPRGYATTANPFASIRSNVSAVSSMWNEAVEVKPAAGVLSVRRDEETKPTEKLNGGWVKFFSEEYQCDYYYHESTDESSYDRPSSFATVQNPFSTARNEARSVPASALSSRREKEEEPVEIVAVSGGEKWRKFVDPESGHAYYYNESTDESTYERPLDYRTIADPFAAAREEGVMPPAEVLASARSEQKPVEKLRNKWFKYIDPSSQFPYYYNSETEESSYERPEGFQTNADPFVLAREQGVMPPAEVLASARSSRQKPDETINRGPWDKYTDPESGHPYYYNSETEESTYERPEGFQTTADPFVSARKSSRKVLPSASVVSARRPSNAVGTALNGGWTKYEDPESKSFYYYHEASDVSQWDRPDNFVTSNNPFGTVRSRRPRGSTLAAMKEGEQVTNLKEDANIMGTSNIMGTADGLDMMMATFNRGDMGRSKNHQQQTPSNIPSLGLGGNPGNNHGGKQQPRKSSIQSRAKTLISSNDVLSKVNDKLSNLSLSELEEMRDGGGGIMDTFSKKQQSSQKSSARSARDQNVPTIQNFNLALGQSSNGDSLDAITNSYQPTQSVETEGSSWLETSDLAEIQTSSLAASSSLAETFATNEGGDDWQEYFDEEVGSKYFYNTVTGEASWVDPSLM</sequence>
<feature type="compositionally biased region" description="Basic and acidic residues" evidence="2">
    <location>
        <begin position="210"/>
        <end position="252"/>
    </location>
</feature>
<feature type="domain" description="WW" evidence="3">
    <location>
        <begin position="968"/>
        <end position="1002"/>
    </location>
</feature>
<reference evidence="5" key="1">
    <citation type="journal article" date="2023" name="Commun. Biol.">
        <title>Genome analysis of Parmales, the sister group of diatoms, reveals the evolutionary specialization of diatoms from phago-mixotrophs to photoautotrophs.</title>
        <authorList>
            <person name="Ban H."/>
            <person name="Sato S."/>
            <person name="Yoshikawa S."/>
            <person name="Yamada K."/>
            <person name="Nakamura Y."/>
            <person name="Ichinomiya M."/>
            <person name="Sato N."/>
            <person name="Blanc-Mathieu R."/>
            <person name="Endo H."/>
            <person name="Kuwata A."/>
            <person name="Ogata H."/>
        </authorList>
    </citation>
    <scope>NUCLEOTIDE SEQUENCE [LARGE SCALE GENOMIC DNA]</scope>
    <source>
        <strain evidence="5">NIES 3700</strain>
    </source>
</reference>
<dbReference type="GO" id="GO:0005634">
    <property type="term" value="C:nucleus"/>
    <property type="evidence" value="ECO:0007669"/>
    <property type="project" value="TreeGrafter"/>
</dbReference>
<feature type="domain" description="WW" evidence="3">
    <location>
        <begin position="612"/>
        <end position="640"/>
    </location>
</feature>
<feature type="compositionally biased region" description="Polar residues" evidence="2">
    <location>
        <begin position="178"/>
        <end position="196"/>
    </location>
</feature>
<protein>
    <recommendedName>
        <fullName evidence="3">WW domain-containing protein</fullName>
    </recommendedName>
</protein>
<feature type="compositionally biased region" description="Polar residues" evidence="2">
    <location>
        <begin position="1072"/>
        <end position="1081"/>
    </location>
</feature>
<dbReference type="InterPro" id="IPR045148">
    <property type="entry name" value="TCRG1-like"/>
</dbReference>
<feature type="compositionally biased region" description="Basic residues" evidence="2">
    <location>
        <begin position="45"/>
        <end position="54"/>
    </location>
</feature>
<dbReference type="PANTHER" id="PTHR15377:SF3">
    <property type="entry name" value="WW DOMAIN-CONTAINING PROTEIN"/>
    <property type="match status" value="1"/>
</dbReference>
<dbReference type="Pfam" id="PF00397">
    <property type="entry name" value="WW"/>
    <property type="match status" value="6"/>
</dbReference>
<dbReference type="InterPro" id="IPR001202">
    <property type="entry name" value="WW_dom"/>
</dbReference>
<feature type="compositionally biased region" description="Basic and acidic residues" evidence="2">
    <location>
        <begin position="893"/>
        <end position="912"/>
    </location>
</feature>
<dbReference type="OrthoDB" id="207369at2759"/>
<gene>
    <name evidence="4" type="ORF">TrLO_g9291</name>
</gene>
<feature type="region of interest" description="Disordered" evidence="2">
    <location>
        <begin position="104"/>
        <end position="281"/>
    </location>
</feature>
<dbReference type="GO" id="GO:0070063">
    <property type="term" value="F:RNA polymerase binding"/>
    <property type="evidence" value="ECO:0007669"/>
    <property type="project" value="InterPro"/>
</dbReference>
<dbReference type="PROSITE" id="PS01159">
    <property type="entry name" value="WW_DOMAIN_1"/>
    <property type="match status" value="10"/>
</dbReference>
<feature type="domain" description="WW" evidence="3">
    <location>
        <begin position="766"/>
        <end position="794"/>
    </location>
</feature>
<feature type="domain" description="WW" evidence="3">
    <location>
        <begin position="461"/>
        <end position="495"/>
    </location>
</feature>
<dbReference type="PANTHER" id="PTHR15377">
    <property type="entry name" value="TRANSCRIPTION ELONGATION REGULATOR 1"/>
    <property type="match status" value="1"/>
</dbReference>
<dbReference type="CDD" id="cd00201">
    <property type="entry name" value="WW"/>
    <property type="match status" value="9"/>
</dbReference>
<feature type="compositionally biased region" description="Polar residues" evidence="2">
    <location>
        <begin position="104"/>
        <end position="118"/>
    </location>
</feature>
<feature type="region of interest" description="Disordered" evidence="2">
    <location>
        <begin position="1063"/>
        <end position="1108"/>
    </location>
</feature>
<dbReference type="AlphaFoldDB" id="A0A9W7FF17"/>
<proteinExistence type="predicted"/>
<feature type="domain" description="WW" evidence="3">
    <location>
        <begin position="903"/>
        <end position="932"/>
    </location>
</feature>
<feature type="domain" description="WW" evidence="3">
    <location>
        <begin position="405"/>
        <end position="435"/>
    </location>
</feature>
<feature type="domain" description="WW" evidence="3">
    <location>
        <begin position="828"/>
        <end position="862"/>
    </location>
</feature>
<feature type="domain" description="WW" evidence="3">
    <location>
        <begin position="349"/>
        <end position="383"/>
    </location>
</feature>
<dbReference type="Gene3D" id="2.20.70.10">
    <property type="match status" value="10"/>
</dbReference>
<feature type="domain" description="WW" evidence="3">
    <location>
        <begin position="531"/>
        <end position="565"/>
    </location>
</feature>
<evidence type="ECO:0000259" key="3">
    <source>
        <dbReference type="PROSITE" id="PS50020"/>
    </source>
</evidence>
<feature type="compositionally biased region" description="Gly residues" evidence="2">
    <location>
        <begin position="1084"/>
        <end position="1093"/>
    </location>
</feature>
<evidence type="ECO:0000313" key="5">
    <source>
        <dbReference type="Proteomes" id="UP001165122"/>
    </source>
</evidence>